<evidence type="ECO:0000256" key="3">
    <source>
        <dbReference type="ARBA" id="ARBA00022475"/>
    </source>
</evidence>
<accession>A0AAW3T6S1</accession>
<dbReference type="SUPFAM" id="SSF103088">
    <property type="entry name" value="OmpA-like"/>
    <property type="match status" value="1"/>
</dbReference>
<gene>
    <name evidence="11" type="ORF">FHW23_001503</name>
</gene>
<evidence type="ECO:0000256" key="9">
    <source>
        <dbReference type="SAM" id="Phobius"/>
    </source>
</evidence>
<comment type="subcellular location">
    <subcellularLocation>
        <location evidence="1">Cell membrane</location>
        <topology evidence="1">Single-pass membrane protein</topology>
    </subcellularLocation>
</comment>
<comment type="caution">
    <text evidence="11">The sequence shown here is derived from an EMBL/GenBank/DDBJ whole genome shotgun (WGS) entry which is preliminary data.</text>
</comment>
<dbReference type="PROSITE" id="PS51123">
    <property type="entry name" value="OMPA_2"/>
    <property type="match status" value="1"/>
</dbReference>
<feature type="transmembrane region" description="Helical" evidence="9">
    <location>
        <begin position="34"/>
        <end position="54"/>
    </location>
</feature>
<evidence type="ECO:0000256" key="8">
    <source>
        <dbReference type="SAM" id="MobiDB-lite"/>
    </source>
</evidence>
<evidence type="ECO:0000256" key="2">
    <source>
        <dbReference type="ARBA" id="ARBA00008914"/>
    </source>
</evidence>
<reference evidence="11 12" key="1">
    <citation type="submission" date="2020-07" db="EMBL/GenBank/DDBJ databases">
        <title>Above-ground endophytic microbial communities from plants in different locations in the United States.</title>
        <authorList>
            <person name="Frank C."/>
        </authorList>
    </citation>
    <scope>NUCLEOTIDE SEQUENCE [LARGE SCALE GENOMIC DNA]</scope>
    <source>
        <strain evidence="11 12">WPL5_2</strain>
    </source>
</reference>
<feature type="domain" description="OmpA-like" evidence="10">
    <location>
        <begin position="181"/>
        <end position="301"/>
    </location>
</feature>
<dbReference type="Gene3D" id="3.30.1330.60">
    <property type="entry name" value="OmpA-like domain"/>
    <property type="match status" value="1"/>
</dbReference>
<dbReference type="Pfam" id="PF13677">
    <property type="entry name" value="MotB_plug"/>
    <property type="match status" value="1"/>
</dbReference>
<dbReference type="Pfam" id="PF00691">
    <property type="entry name" value="OmpA"/>
    <property type="match status" value="1"/>
</dbReference>
<dbReference type="PANTHER" id="PTHR30329">
    <property type="entry name" value="STATOR ELEMENT OF FLAGELLAR MOTOR COMPLEX"/>
    <property type="match status" value="1"/>
</dbReference>
<dbReference type="GO" id="GO:0005886">
    <property type="term" value="C:plasma membrane"/>
    <property type="evidence" value="ECO:0007669"/>
    <property type="project" value="UniProtKB-SubCell"/>
</dbReference>
<evidence type="ECO:0000256" key="6">
    <source>
        <dbReference type="ARBA" id="ARBA00023136"/>
    </source>
</evidence>
<name>A0AAW3T6S1_9MICO</name>
<dbReference type="AlphaFoldDB" id="A0AAW3T6S1"/>
<keyword evidence="4 9" id="KW-0812">Transmembrane</keyword>
<dbReference type="InterPro" id="IPR036737">
    <property type="entry name" value="OmpA-like_sf"/>
</dbReference>
<dbReference type="InterPro" id="IPR050330">
    <property type="entry name" value="Bact_OuterMem_StrucFunc"/>
</dbReference>
<dbReference type="PANTHER" id="PTHR30329:SF21">
    <property type="entry name" value="LIPOPROTEIN YIAD-RELATED"/>
    <property type="match status" value="1"/>
</dbReference>
<keyword evidence="5 9" id="KW-1133">Transmembrane helix</keyword>
<dbReference type="RefSeq" id="WP_182515729.1">
    <property type="nucleotide sequence ID" value="NZ_JACGXP010000002.1"/>
</dbReference>
<evidence type="ECO:0000313" key="12">
    <source>
        <dbReference type="Proteomes" id="UP000590225"/>
    </source>
</evidence>
<keyword evidence="6 7" id="KW-0472">Membrane</keyword>
<feature type="region of interest" description="Disordered" evidence="8">
    <location>
        <begin position="1"/>
        <end position="25"/>
    </location>
</feature>
<evidence type="ECO:0000256" key="4">
    <source>
        <dbReference type="ARBA" id="ARBA00022692"/>
    </source>
</evidence>
<evidence type="ECO:0000256" key="1">
    <source>
        <dbReference type="ARBA" id="ARBA00004162"/>
    </source>
</evidence>
<keyword evidence="3" id="KW-1003">Cell membrane</keyword>
<feature type="compositionally biased region" description="Low complexity" evidence="8">
    <location>
        <begin position="107"/>
        <end position="135"/>
    </location>
</feature>
<dbReference type="Proteomes" id="UP000590225">
    <property type="component" value="Unassembled WGS sequence"/>
</dbReference>
<feature type="region of interest" description="Disordered" evidence="8">
    <location>
        <begin position="89"/>
        <end position="135"/>
    </location>
</feature>
<dbReference type="EMBL" id="JACGXP010000002">
    <property type="protein sequence ID" value="MBA8990257.1"/>
    <property type="molecule type" value="Genomic_DNA"/>
</dbReference>
<evidence type="ECO:0000256" key="5">
    <source>
        <dbReference type="ARBA" id="ARBA00022989"/>
    </source>
</evidence>
<protein>
    <submittedName>
        <fullName evidence="11">Chemotaxis protein MotB</fullName>
    </submittedName>
</protein>
<dbReference type="CDD" id="cd07185">
    <property type="entry name" value="OmpA_C-like"/>
    <property type="match status" value="1"/>
</dbReference>
<organism evidence="11 12">
    <name type="scientific">Curtobacterium pusillum</name>
    <dbReference type="NCBI Taxonomy" id="69373"/>
    <lineage>
        <taxon>Bacteria</taxon>
        <taxon>Bacillati</taxon>
        <taxon>Actinomycetota</taxon>
        <taxon>Actinomycetes</taxon>
        <taxon>Micrococcales</taxon>
        <taxon>Microbacteriaceae</taxon>
        <taxon>Curtobacterium</taxon>
    </lineage>
</organism>
<comment type="similarity">
    <text evidence="2">Belongs to the MotB family.</text>
</comment>
<sequence length="322" mass="34080">MSANPRGRGRGRGGRKQGGHDEAEHPDERWMASYMDMITVLMCMFLVLFAMSTVDQQKYIQLKNSLATGFGEVRSQKVDTASGTVVTKDQVEDGSGYSVDKSQADHSSASSGEENSNAEAGAATTATADPTNTAVPTTATKADVAAAKRELDDLRAIESAIKANLAKSGQTSNVQFTVDARGLTVRLVGSETYFTTNSADLSDQAKRIMDAIAPVLRTSSHDVSVEGHADQRNSTAPYATNWELSAARATGVLRDLVERGGMPADHIQSVGFGSSRPLAKGGTDADLTLNRRVDIVVLSNQDQDVSALMPALAKAQDGARQG</sequence>
<dbReference type="InterPro" id="IPR006665">
    <property type="entry name" value="OmpA-like"/>
</dbReference>
<evidence type="ECO:0000259" key="10">
    <source>
        <dbReference type="PROSITE" id="PS51123"/>
    </source>
</evidence>
<evidence type="ECO:0000313" key="11">
    <source>
        <dbReference type="EMBL" id="MBA8990257.1"/>
    </source>
</evidence>
<proteinExistence type="inferred from homology"/>
<feature type="compositionally biased region" description="Basic residues" evidence="8">
    <location>
        <begin position="7"/>
        <end position="17"/>
    </location>
</feature>
<evidence type="ECO:0000256" key="7">
    <source>
        <dbReference type="PROSITE-ProRule" id="PRU00473"/>
    </source>
</evidence>
<dbReference type="InterPro" id="IPR025713">
    <property type="entry name" value="MotB-like_N_dom"/>
</dbReference>